<reference evidence="2" key="1">
    <citation type="submission" date="2013-11" db="EMBL/GenBank/DDBJ databases">
        <title>Genome sequence of the fusiform rust pathogen reveals effectors for host alternation and coevolution with pine.</title>
        <authorList>
            <consortium name="DOE Joint Genome Institute"/>
            <person name="Smith K."/>
            <person name="Pendleton A."/>
            <person name="Kubisiak T."/>
            <person name="Anderson C."/>
            <person name="Salamov A."/>
            <person name="Aerts A."/>
            <person name="Riley R."/>
            <person name="Clum A."/>
            <person name="Lindquist E."/>
            <person name="Ence D."/>
            <person name="Campbell M."/>
            <person name="Kronenberg Z."/>
            <person name="Feau N."/>
            <person name="Dhillon B."/>
            <person name="Hamelin R."/>
            <person name="Burleigh J."/>
            <person name="Smith J."/>
            <person name="Yandell M."/>
            <person name="Nelson C."/>
            <person name="Grigoriev I."/>
            <person name="Davis J."/>
        </authorList>
    </citation>
    <scope>NUCLEOTIDE SEQUENCE</scope>
    <source>
        <strain evidence="2">G11</strain>
    </source>
</reference>
<dbReference type="Proteomes" id="UP000886653">
    <property type="component" value="Unassembled WGS sequence"/>
</dbReference>
<dbReference type="AlphaFoldDB" id="A0A9P6TCV4"/>
<evidence type="ECO:0000256" key="1">
    <source>
        <dbReference type="SAM" id="SignalP"/>
    </source>
</evidence>
<organism evidence="2 3">
    <name type="scientific">Cronartium quercuum f. sp. fusiforme G11</name>
    <dbReference type="NCBI Taxonomy" id="708437"/>
    <lineage>
        <taxon>Eukaryota</taxon>
        <taxon>Fungi</taxon>
        <taxon>Dikarya</taxon>
        <taxon>Basidiomycota</taxon>
        <taxon>Pucciniomycotina</taxon>
        <taxon>Pucciniomycetes</taxon>
        <taxon>Pucciniales</taxon>
        <taxon>Coleosporiaceae</taxon>
        <taxon>Cronartium</taxon>
    </lineage>
</organism>
<proteinExistence type="predicted"/>
<sequence>MHLQLFFISLILSTIMLEPVLACLAQVPGYQPITLADCYSALETFNWDNNGFLKDRKNENRKTCGDCKIRLTVFTAPTESAFSSLKGVKKDELKKLLDSVGKTCIGPNSGLIRVCDLFL</sequence>
<keyword evidence="1" id="KW-0732">Signal</keyword>
<dbReference type="EMBL" id="MU167245">
    <property type="protein sequence ID" value="KAG0147697.1"/>
    <property type="molecule type" value="Genomic_DNA"/>
</dbReference>
<evidence type="ECO:0008006" key="4">
    <source>
        <dbReference type="Google" id="ProtNLM"/>
    </source>
</evidence>
<protein>
    <recommendedName>
        <fullName evidence="4">Secreted protein</fullName>
    </recommendedName>
</protein>
<accession>A0A9P6TCV4</accession>
<keyword evidence="3" id="KW-1185">Reference proteome</keyword>
<comment type="caution">
    <text evidence="2">The sequence shown here is derived from an EMBL/GenBank/DDBJ whole genome shotgun (WGS) entry which is preliminary data.</text>
</comment>
<evidence type="ECO:0000313" key="2">
    <source>
        <dbReference type="EMBL" id="KAG0147697.1"/>
    </source>
</evidence>
<feature type="signal peptide" evidence="1">
    <location>
        <begin position="1"/>
        <end position="22"/>
    </location>
</feature>
<name>A0A9P6TCV4_9BASI</name>
<gene>
    <name evidence="2" type="ORF">CROQUDRAFT_456962</name>
</gene>
<evidence type="ECO:0000313" key="3">
    <source>
        <dbReference type="Proteomes" id="UP000886653"/>
    </source>
</evidence>
<feature type="chain" id="PRO_5040127409" description="Secreted protein" evidence="1">
    <location>
        <begin position="23"/>
        <end position="119"/>
    </location>
</feature>
<dbReference type="OrthoDB" id="2509532at2759"/>